<keyword evidence="2" id="KW-0479">Metal-binding</keyword>
<dbReference type="GO" id="GO:0006351">
    <property type="term" value="P:DNA-templated transcription"/>
    <property type="evidence" value="ECO:0007669"/>
    <property type="project" value="InterPro"/>
</dbReference>
<dbReference type="InterPro" id="IPR007219">
    <property type="entry name" value="XnlR_reg_dom"/>
</dbReference>
<keyword evidence="5" id="KW-0804">Transcription</keyword>
<evidence type="ECO:0000256" key="1">
    <source>
        <dbReference type="ARBA" id="ARBA00004123"/>
    </source>
</evidence>
<evidence type="ECO:0000256" key="7">
    <source>
        <dbReference type="SAM" id="MobiDB-lite"/>
    </source>
</evidence>
<dbReference type="PANTHER" id="PTHR31001:SF53">
    <property type="entry name" value="ZN(II)2CYS6 TRANSCRIPTION FACTOR (EUROFUNG)"/>
    <property type="match status" value="1"/>
</dbReference>
<evidence type="ECO:0000256" key="5">
    <source>
        <dbReference type="ARBA" id="ARBA00023163"/>
    </source>
</evidence>
<dbReference type="GO" id="GO:0003677">
    <property type="term" value="F:DNA binding"/>
    <property type="evidence" value="ECO:0007669"/>
    <property type="project" value="UniProtKB-KW"/>
</dbReference>
<dbReference type="AlphaFoldDB" id="A0A0U5G3Q9"/>
<evidence type="ECO:0000313" key="10">
    <source>
        <dbReference type="Proteomes" id="UP000054771"/>
    </source>
</evidence>
<dbReference type="Gene3D" id="4.10.240.10">
    <property type="entry name" value="Zn(2)-C6 fungal-type DNA-binding domain"/>
    <property type="match status" value="1"/>
</dbReference>
<dbReference type="Pfam" id="PF00172">
    <property type="entry name" value="Zn_clus"/>
    <property type="match status" value="1"/>
</dbReference>
<keyword evidence="6" id="KW-0539">Nucleus</keyword>
<evidence type="ECO:0000259" key="8">
    <source>
        <dbReference type="PROSITE" id="PS50048"/>
    </source>
</evidence>
<dbReference type="CDD" id="cd12148">
    <property type="entry name" value="fungal_TF_MHR"/>
    <property type="match status" value="1"/>
</dbReference>
<dbReference type="STRING" id="454130.A0A0U5G3Q9"/>
<dbReference type="OrthoDB" id="4898680at2759"/>
<dbReference type="SUPFAM" id="SSF57701">
    <property type="entry name" value="Zn2/Cys6 DNA-binding domain"/>
    <property type="match status" value="1"/>
</dbReference>
<dbReference type="SMART" id="SM00906">
    <property type="entry name" value="Fungal_trans"/>
    <property type="match status" value="1"/>
</dbReference>
<feature type="region of interest" description="Disordered" evidence="7">
    <location>
        <begin position="163"/>
        <end position="183"/>
    </location>
</feature>
<feature type="compositionally biased region" description="Basic and acidic residues" evidence="7">
    <location>
        <begin position="120"/>
        <end position="132"/>
    </location>
</feature>
<feature type="domain" description="Zn(2)-C6 fungal-type" evidence="8">
    <location>
        <begin position="81"/>
        <end position="113"/>
    </location>
</feature>
<sequence length="760" mass="85024">MCRFLPTPRADKTDNHERIAQVVMARLQRAHGMSAKPPSGTRLVARSRWRLASPKFHLHPLPHPQRSDPMATLRKNGQLPSCEPCRTSKLRCDHTTPVCQRCVARNRAEQCVYHPCPLTKPRDTRQRKEQVRAKRNSSTTEPPSVNNTDRTELFDWVERAPSVLPRSSRPAHPPGDVLADSGFGSKASDDVSLSLDSRAQSLSDACAPQVDTEDVEIGAQILAFFEHLSLFAEVIDLRFDIFDGSVYSPHLMRQSLALLKSLYREALGGTGVNGRHSRLLAWSRAIFQNTARAIDTHPEMTLSEYVALITARWDTIGLVFALLGTATYQINQHHSVLKREVMPGKDKHGLRKIAMAASDMCIQFTQNLGATSDPLFWATLQRTVCLFKMHGFADYRSWQALGEVVNLVFALGLHQGKVDERAPFFLSEMRARAMVCAYAMDKDISTILARPPRICSRYCNFRFPLDLDWADVVADAPVRDAAIQRLGPDGWDTQDHTGRECSRPRATLLSFILREMILEVSLSYTVDNLEEMVKKIRHESNQMRMRLPDFLQWSPDKKHSPVMATSLHLEFLYSELILSQAIAKLTGETSESLIATSRQILTVLLDAIATQLRTGHVNCLLIYDFSYIGLPAAAALSKELLHRSHSPPLPGEVSPFPRSEIIQNLSVFAAHLEAFLPNRESDADALRKGLQSVRTTLDAVLNQPTFFAQSNGTLTLPPADGTALPGQNISAADEAQGLDFAAFWEDFEFDWAGDRRVLFS</sequence>
<evidence type="ECO:0000256" key="2">
    <source>
        <dbReference type="ARBA" id="ARBA00022723"/>
    </source>
</evidence>
<dbReference type="CDD" id="cd00067">
    <property type="entry name" value="GAL4"/>
    <property type="match status" value="1"/>
</dbReference>
<dbReference type="GO" id="GO:0005634">
    <property type="term" value="C:nucleus"/>
    <property type="evidence" value="ECO:0007669"/>
    <property type="project" value="UniProtKB-SubCell"/>
</dbReference>
<keyword evidence="3" id="KW-0805">Transcription regulation</keyword>
<dbReference type="GO" id="GO:0008270">
    <property type="term" value="F:zinc ion binding"/>
    <property type="evidence" value="ECO:0007669"/>
    <property type="project" value="InterPro"/>
</dbReference>
<evidence type="ECO:0000256" key="6">
    <source>
        <dbReference type="ARBA" id="ARBA00023242"/>
    </source>
</evidence>
<dbReference type="InterPro" id="IPR036864">
    <property type="entry name" value="Zn2-C6_fun-type_DNA-bd_sf"/>
</dbReference>
<proteinExistence type="predicted"/>
<gene>
    <name evidence="9" type="ORF">ASPCAL06106</name>
</gene>
<comment type="subcellular location">
    <subcellularLocation>
        <location evidence="1">Nucleus</location>
    </subcellularLocation>
</comment>
<dbReference type="PANTHER" id="PTHR31001">
    <property type="entry name" value="UNCHARACTERIZED TRANSCRIPTIONAL REGULATORY PROTEIN"/>
    <property type="match status" value="1"/>
</dbReference>
<dbReference type="Proteomes" id="UP000054771">
    <property type="component" value="Unassembled WGS sequence"/>
</dbReference>
<evidence type="ECO:0000256" key="4">
    <source>
        <dbReference type="ARBA" id="ARBA00023125"/>
    </source>
</evidence>
<dbReference type="PROSITE" id="PS00463">
    <property type="entry name" value="ZN2_CY6_FUNGAL_1"/>
    <property type="match status" value="1"/>
</dbReference>
<dbReference type="SMART" id="SM00066">
    <property type="entry name" value="GAL4"/>
    <property type="match status" value="1"/>
</dbReference>
<dbReference type="EMBL" id="CDMC01000004">
    <property type="protein sequence ID" value="CEL04984.1"/>
    <property type="molecule type" value="Genomic_DNA"/>
</dbReference>
<keyword evidence="10" id="KW-1185">Reference proteome</keyword>
<evidence type="ECO:0000256" key="3">
    <source>
        <dbReference type="ARBA" id="ARBA00023015"/>
    </source>
</evidence>
<evidence type="ECO:0000313" key="9">
    <source>
        <dbReference type="EMBL" id="CEL04984.1"/>
    </source>
</evidence>
<feature type="region of interest" description="Disordered" evidence="7">
    <location>
        <begin position="117"/>
        <end position="151"/>
    </location>
</feature>
<keyword evidence="4" id="KW-0238">DNA-binding</keyword>
<accession>A0A0U5G3Q9</accession>
<protein>
    <recommendedName>
        <fullName evidence="8">Zn(2)-C6 fungal-type domain-containing protein</fullName>
    </recommendedName>
</protein>
<dbReference type="InterPro" id="IPR001138">
    <property type="entry name" value="Zn2Cys6_DnaBD"/>
</dbReference>
<organism evidence="9 10">
    <name type="scientific">Aspergillus calidoustus</name>
    <dbReference type="NCBI Taxonomy" id="454130"/>
    <lineage>
        <taxon>Eukaryota</taxon>
        <taxon>Fungi</taxon>
        <taxon>Dikarya</taxon>
        <taxon>Ascomycota</taxon>
        <taxon>Pezizomycotina</taxon>
        <taxon>Eurotiomycetes</taxon>
        <taxon>Eurotiomycetidae</taxon>
        <taxon>Eurotiales</taxon>
        <taxon>Aspergillaceae</taxon>
        <taxon>Aspergillus</taxon>
        <taxon>Aspergillus subgen. Nidulantes</taxon>
    </lineage>
</organism>
<reference evidence="10" key="1">
    <citation type="journal article" date="2016" name="Genome Announc.">
        <title>Draft genome sequences of fungus Aspergillus calidoustus.</title>
        <authorList>
            <person name="Horn F."/>
            <person name="Linde J."/>
            <person name="Mattern D.J."/>
            <person name="Walther G."/>
            <person name="Guthke R."/>
            <person name="Scherlach K."/>
            <person name="Martin K."/>
            <person name="Brakhage A.A."/>
            <person name="Petzke L."/>
            <person name="Valiante V."/>
        </authorList>
    </citation>
    <scope>NUCLEOTIDE SEQUENCE [LARGE SCALE GENOMIC DNA]</scope>
    <source>
        <strain evidence="10">SF006504</strain>
    </source>
</reference>
<dbReference type="GO" id="GO:0000981">
    <property type="term" value="F:DNA-binding transcription factor activity, RNA polymerase II-specific"/>
    <property type="evidence" value="ECO:0007669"/>
    <property type="project" value="InterPro"/>
</dbReference>
<name>A0A0U5G3Q9_ASPCI</name>
<feature type="compositionally biased region" description="Polar residues" evidence="7">
    <location>
        <begin position="136"/>
        <end position="148"/>
    </location>
</feature>
<dbReference type="InterPro" id="IPR050613">
    <property type="entry name" value="Sec_Metabolite_Reg"/>
</dbReference>
<dbReference type="PROSITE" id="PS50048">
    <property type="entry name" value="ZN2_CY6_FUNGAL_2"/>
    <property type="match status" value="1"/>
</dbReference>
<dbReference type="OMA" id="FDWEQEI"/>